<proteinExistence type="predicted"/>
<protein>
    <recommendedName>
        <fullName evidence="2">HNH nuclease domain-containing protein</fullName>
    </recommendedName>
</protein>
<dbReference type="EMBL" id="BAAAHE010000068">
    <property type="protein sequence ID" value="GAA0639029.1"/>
    <property type="molecule type" value="Genomic_DNA"/>
</dbReference>
<dbReference type="InterPro" id="IPR003870">
    <property type="entry name" value="DUF222"/>
</dbReference>
<feature type="compositionally biased region" description="Pro residues" evidence="1">
    <location>
        <begin position="336"/>
        <end position="356"/>
    </location>
</feature>
<dbReference type="CDD" id="cd00085">
    <property type="entry name" value="HNHc"/>
    <property type="match status" value="1"/>
</dbReference>
<dbReference type="Gene3D" id="1.10.30.50">
    <property type="match status" value="1"/>
</dbReference>
<evidence type="ECO:0000313" key="3">
    <source>
        <dbReference type="EMBL" id="GAA0639029.1"/>
    </source>
</evidence>
<reference evidence="4" key="1">
    <citation type="journal article" date="2019" name="Int. J. Syst. Evol. Microbiol.">
        <title>The Global Catalogue of Microorganisms (GCM) 10K type strain sequencing project: providing services to taxonomists for standard genome sequencing and annotation.</title>
        <authorList>
            <consortium name="The Broad Institute Genomics Platform"/>
            <consortium name="The Broad Institute Genome Sequencing Center for Infectious Disease"/>
            <person name="Wu L."/>
            <person name="Ma J."/>
        </authorList>
    </citation>
    <scope>NUCLEOTIDE SEQUENCE [LARGE SCALE GENOMIC DNA]</scope>
    <source>
        <strain evidence="4">JCM 10671</strain>
    </source>
</reference>
<dbReference type="SMART" id="SM00507">
    <property type="entry name" value="HNHc"/>
    <property type="match status" value="1"/>
</dbReference>
<feature type="region of interest" description="Disordered" evidence="1">
    <location>
        <begin position="335"/>
        <end position="379"/>
    </location>
</feature>
<evidence type="ECO:0000313" key="4">
    <source>
        <dbReference type="Proteomes" id="UP001500957"/>
    </source>
</evidence>
<dbReference type="Proteomes" id="UP001500957">
    <property type="component" value="Unassembled WGS sequence"/>
</dbReference>
<feature type="domain" description="HNH nuclease" evidence="2">
    <location>
        <begin position="254"/>
        <end position="306"/>
    </location>
</feature>
<dbReference type="InterPro" id="IPR003615">
    <property type="entry name" value="HNH_nuc"/>
</dbReference>
<evidence type="ECO:0000259" key="2">
    <source>
        <dbReference type="SMART" id="SM00507"/>
    </source>
</evidence>
<dbReference type="Pfam" id="PF02720">
    <property type="entry name" value="DUF222"/>
    <property type="match status" value="1"/>
</dbReference>
<dbReference type="RefSeq" id="WP_344609820.1">
    <property type="nucleotide sequence ID" value="NZ_BAAAHE010000068.1"/>
</dbReference>
<feature type="compositionally biased region" description="Low complexity" evidence="1">
    <location>
        <begin position="357"/>
        <end position="369"/>
    </location>
</feature>
<sequence>MIEAAEASAAAELGVVLHLSPAAARARSDFASGLLRRLPETLKALEAGGITERAAKVLWEETRDLSVADAARIERDCLERAKNSTPASFGRHVRKRVEELDPAAARKRHERARTERRVSMSPAGDGMAWISLLLPAEEAVAVYGVIDAAARQKVPGDARTLDQRKADAVVDLITRPGTQDPRVGYVVHLHGEAGPSATGADEGFVQVQGGERIPAARARAKADLTVHHPSVPVDIAALLADYNSRPDIYRPPARLRRAIRARDKHCRFPGCRIPADRCELDHTIAFEIGGRTVYFNLSALCKFHHRIKHMPGWACSQDEHGVLTWTTPTGQVFITRPPPPVGDEPPDFEQPPPTPSPWTRAGAARTAAPAPGPDDEPPF</sequence>
<name>A0ABP3SJU6_9ACTN</name>
<keyword evidence="4" id="KW-1185">Reference proteome</keyword>
<comment type="caution">
    <text evidence="3">The sequence shown here is derived from an EMBL/GenBank/DDBJ whole genome shotgun (WGS) entry which is preliminary data.</text>
</comment>
<accession>A0ABP3SJU6</accession>
<organism evidence="3 4">
    <name type="scientific">Sporichthya brevicatena</name>
    <dbReference type="NCBI Taxonomy" id="171442"/>
    <lineage>
        <taxon>Bacteria</taxon>
        <taxon>Bacillati</taxon>
        <taxon>Actinomycetota</taxon>
        <taxon>Actinomycetes</taxon>
        <taxon>Sporichthyales</taxon>
        <taxon>Sporichthyaceae</taxon>
        <taxon>Sporichthya</taxon>
    </lineage>
</organism>
<gene>
    <name evidence="3" type="ORF">GCM10009547_48880</name>
</gene>
<evidence type="ECO:0000256" key="1">
    <source>
        <dbReference type="SAM" id="MobiDB-lite"/>
    </source>
</evidence>